<feature type="compositionally biased region" description="Gly residues" evidence="1">
    <location>
        <begin position="27"/>
        <end position="42"/>
    </location>
</feature>
<keyword evidence="3" id="KW-1185">Reference proteome</keyword>
<evidence type="ECO:0000256" key="1">
    <source>
        <dbReference type="SAM" id="MobiDB-lite"/>
    </source>
</evidence>
<protein>
    <submittedName>
        <fullName evidence="2">Uncharacterized protein</fullName>
    </submittedName>
</protein>
<evidence type="ECO:0000313" key="3">
    <source>
        <dbReference type="Proteomes" id="UP000005237"/>
    </source>
</evidence>
<dbReference type="EnsemblMetazoa" id="CJA35167.1">
    <property type="protein sequence ID" value="CJA35167.1"/>
    <property type="gene ID" value="WBGene00211014"/>
</dbReference>
<organism evidence="2 3">
    <name type="scientific">Caenorhabditis japonica</name>
    <dbReference type="NCBI Taxonomy" id="281687"/>
    <lineage>
        <taxon>Eukaryota</taxon>
        <taxon>Metazoa</taxon>
        <taxon>Ecdysozoa</taxon>
        <taxon>Nematoda</taxon>
        <taxon>Chromadorea</taxon>
        <taxon>Rhabditida</taxon>
        <taxon>Rhabditina</taxon>
        <taxon>Rhabditomorpha</taxon>
        <taxon>Rhabditoidea</taxon>
        <taxon>Rhabditidae</taxon>
        <taxon>Peloderinae</taxon>
        <taxon>Caenorhabditis</taxon>
    </lineage>
</organism>
<feature type="region of interest" description="Disordered" evidence="1">
    <location>
        <begin position="1"/>
        <end position="80"/>
    </location>
</feature>
<dbReference type="AlphaFoldDB" id="A0A8R1EFD6"/>
<accession>A0A8R1EFD6</accession>
<dbReference type="Proteomes" id="UP000005237">
    <property type="component" value="Unassembled WGS sequence"/>
</dbReference>
<reference evidence="2" key="2">
    <citation type="submission" date="2022-06" db="UniProtKB">
        <authorList>
            <consortium name="EnsemblMetazoa"/>
        </authorList>
    </citation>
    <scope>IDENTIFICATION</scope>
    <source>
        <strain evidence="2">DF5081</strain>
    </source>
</reference>
<reference evidence="3" key="1">
    <citation type="submission" date="2010-08" db="EMBL/GenBank/DDBJ databases">
        <authorList>
            <consortium name="Caenorhabditis japonica Sequencing Consortium"/>
            <person name="Wilson R.K."/>
        </authorList>
    </citation>
    <scope>NUCLEOTIDE SEQUENCE [LARGE SCALE GENOMIC DNA]</scope>
    <source>
        <strain evidence="3">DF5081</strain>
    </source>
</reference>
<proteinExistence type="predicted"/>
<feature type="compositionally biased region" description="Gly residues" evidence="1">
    <location>
        <begin position="49"/>
        <end position="65"/>
    </location>
</feature>
<name>A0A8R1EFD6_CAEJA</name>
<evidence type="ECO:0000313" key="2">
    <source>
        <dbReference type="EnsemblMetazoa" id="CJA35167.1"/>
    </source>
</evidence>
<sequence>MLEQVRGFLQVKEGSGVNENHQLADSGGVGNRGKGSNRGGSDGEAPHDGPGGARGSTRGGRGGGSRQCRPTIQRGGFSTK</sequence>